<evidence type="ECO:0000256" key="4">
    <source>
        <dbReference type="ARBA" id="ARBA00023157"/>
    </source>
</evidence>
<dbReference type="SUPFAM" id="SSF52833">
    <property type="entry name" value="Thioredoxin-like"/>
    <property type="match status" value="1"/>
</dbReference>
<feature type="domain" description="Thioredoxin" evidence="9">
    <location>
        <begin position="1"/>
        <end position="104"/>
    </location>
</feature>
<dbReference type="EMBL" id="ACBY02000027">
    <property type="protein sequence ID" value="EFB75370.1"/>
    <property type="molecule type" value="Genomic_DNA"/>
</dbReference>
<keyword evidence="3" id="KW-0249">Electron transport</keyword>
<evidence type="ECO:0000256" key="8">
    <source>
        <dbReference type="PIRSR" id="PIRSR000077-4"/>
    </source>
</evidence>
<evidence type="ECO:0000313" key="11">
    <source>
        <dbReference type="Proteomes" id="UP000003438"/>
    </source>
</evidence>
<evidence type="ECO:0000256" key="6">
    <source>
        <dbReference type="PIRNR" id="PIRNR000077"/>
    </source>
</evidence>
<dbReference type="Gene3D" id="3.40.30.10">
    <property type="entry name" value="Glutaredoxin"/>
    <property type="match status" value="1"/>
</dbReference>
<dbReference type="HOGENOM" id="CLU_090389_10_4_9"/>
<proteinExistence type="inferred from homology"/>
<dbReference type="eggNOG" id="COG3118">
    <property type="taxonomic scope" value="Bacteria"/>
</dbReference>
<dbReference type="RefSeq" id="WP_007047706.1">
    <property type="nucleotide sequence ID" value="NZ_GG704769.1"/>
</dbReference>
<keyword evidence="5 8" id="KW-0676">Redox-active center</keyword>
<dbReference type="STRING" id="411471.SUBVAR_06343"/>
<evidence type="ECO:0000256" key="5">
    <source>
        <dbReference type="ARBA" id="ARBA00023284"/>
    </source>
</evidence>
<name>D1PPM6_9FIRM</name>
<evidence type="ECO:0000259" key="9">
    <source>
        <dbReference type="PROSITE" id="PS51352"/>
    </source>
</evidence>
<keyword evidence="11" id="KW-1185">Reference proteome</keyword>
<comment type="similarity">
    <text evidence="1 6">Belongs to the thioredoxin family.</text>
</comment>
<feature type="disulfide bond" description="Redox-active" evidence="8">
    <location>
        <begin position="29"/>
        <end position="32"/>
    </location>
</feature>
<dbReference type="CDD" id="cd02947">
    <property type="entry name" value="TRX_family"/>
    <property type="match status" value="1"/>
</dbReference>
<keyword evidence="4 8" id="KW-1015">Disulfide bond</keyword>
<dbReference type="PANTHER" id="PTHR45663:SF11">
    <property type="entry name" value="GEO12009P1"/>
    <property type="match status" value="1"/>
</dbReference>
<feature type="site" description="Contributes to redox potential value" evidence="7">
    <location>
        <position position="30"/>
    </location>
</feature>
<keyword evidence="2" id="KW-0813">Transport</keyword>
<evidence type="ECO:0000256" key="1">
    <source>
        <dbReference type="ARBA" id="ARBA00008987"/>
    </source>
</evidence>
<dbReference type="InterPro" id="IPR005746">
    <property type="entry name" value="Thioredoxin"/>
</dbReference>
<feature type="active site" description="Nucleophile" evidence="7">
    <location>
        <position position="29"/>
    </location>
</feature>
<gene>
    <name evidence="10" type="ORF">SUBVAR_06343</name>
</gene>
<feature type="site" description="Deprotonates C-terminal active site Cys" evidence="7">
    <location>
        <position position="23"/>
    </location>
</feature>
<evidence type="ECO:0000256" key="7">
    <source>
        <dbReference type="PIRSR" id="PIRSR000077-1"/>
    </source>
</evidence>
<feature type="site" description="Contributes to redox potential value" evidence="7">
    <location>
        <position position="31"/>
    </location>
</feature>
<accession>D1PPM6</accession>
<reference evidence="10" key="1">
    <citation type="submission" date="2009-12" db="EMBL/GenBank/DDBJ databases">
        <authorList>
            <person name="Weinstock G."/>
            <person name="Sodergren E."/>
            <person name="Clifton S."/>
            <person name="Fulton L."/>
            <person name="Fulton B."/>
            <person name="Courtney L."/>
            <person name="Fronick C."/>
            <person name="Harrison M."/>
            <person name="Strong C."/>
            <person name="Farmer C."/>
            <person name="Delahaunty K."/>
            <person name="Markovic C."/>
            <person name="Hall O."/>
            <person name="Minx P."/>
            <person name="Tomlinson C."/>
            <person name="Mitreva M."/>
            <person name="Nelson J."/>
            <person name="Hou S."/>
            <person name="Wollam A."/>
            <person name="Pepin K.H."/>
            <person name="Johnson M."/>
            <person name="Bhonagiri V."/>
            <person name="Nash W.E."/>
            <person name="Warren W."/>
            <person name="Chinwalla A."/>
            <person name="Mardis E.R."/>
            <person name="Wilson R.K."/>
        </authorList>
    </citation>
    <scope>NUCLEOTIDE SEQUENCE [LARGE SCALE GENOMIC DNA]</scope>
    <source>
        <strain evidence="10">DSM 15176</strain>
    </source>
</reference>
<dbReference type="InterPro" id="IPR013766">
    <property type="entry name" value="Thioredoxin_domain"/>
</dbReference>
<comment type="caution">
    <text evidence="10">The sequence shown here is derived from an EMBL/GenBank/DDBJ whole genome shotgun (WGS) entry which is preliminary data.</text>
</comment>
<dbReference type="OrthoDB" id="9790390at2"/>
<evidence type="ECO:0000256" key="2">
    <source>
        <dbReference type="ARBA" id="ARBA00022448"/>
    </source>
</evidence>
<dbReference type="Proteomes" id="UP000003438">
    <property type="component" value="Unassembled WGS sequence"/>
</dbReference>
<dbReference type="AlphaFoldDB" id="D1PPM6"/>
<evidence type="ECO:0000256" key="3">
    <source>
        <dbReference type="ARBA" id="ARBA00022982"/>
    </source>
</evidence>
<dbReference type="PANTHER" id="PTHR45663">
    <property type="entry name" value="GEO12009P1"/>
    <property type="match status" value="1"/>
</dbReference>
<dbReference type="Pfam" id="PF00085">
    <property type="entry name" value="Thioredoxin"/>
    <property type="match status" value="1"/>
</dbReference>
<evidence type="ECO:0000313" key="10">
    <source>
        <dbReference type="EMBL" id="EFB75370.1"/>
    </source>
</evidence>
<dbReference type="GO" id="GO:0015035">
    <property type="term" value="F:protein-disulfide reductase activity"/>
    <property type="evidence" value="ECO:0007669"/>
    <property type="project" value="InterPro"/>
</dbReference>
<sequence>MAIQYATAETFDSLVAQDFVIVDFFSDHCGPCKVFSKVLEDTAAELPFVNIVKVNTTAEPSLGERFEIHAVPTVHFYKDGKFVESHLGVIPADKLREMIAGYLF</sequence>
<dbReference type="PROSITE" id="PS51352">
    <property type="entry name" value="THIOREDOXIN_2"/>
    <property type="match status" value="1"/>
</dbReference>
<feature type="active site" description="Nucleophile" evidence="7">
    <location>
        <position position="32"/>
    </location>
</feature>
<dbReference type="GO" id="GO:0045454">
    <property type="term" value="P:cell redox homeostasis"/>
    <property type="evidence" value="ECO:0007669"/>
    <property type="project" value="TreeGrafter"/>
</dbReference>
<protein>
    <recommendedName>
        <fullName evidence="6">Thioredoxin</fullName>
    </recommendedName>
</protein>
<organism evidence="10 11">
    <name type="scientific">Subdoligranulum variabile DSM 15176</name>
    <dbReference type="NCBI Taxonomy" id="411471"/>
    <lineage>
        <taxon>Bacteria</taxon>
        <taxon>Bacillati</taxon>
        <taxon>Bacillota</taxon>
        <taxon>Clostridia</taxon>
        <taxon>Eubacteriales</taxon>
        <taxon>Oscillospiraceae</taxon>
        <taxon>Subdoligranulum</taxon>
    </lineage>
</organism>
<dbReference type="PIRSF" id="PIRSF000077">
    <property type="entry name" value="Thioredoxin"/>
    <property type="match status" value="1"/>
</dbReference>
<dbReference type="GO" id="GO:0005829">
    <property type="term" value="C:cytosol"/>
    <property type="evidence" value="ECO:0007669"/>
    <property type="project" value="TreeGrafter"/>
</dbReference>
<dbReference type="InterPro" id="IPR036249">
    <property type="entry name" value="Thioredoxin-like_sf"/>
</dbReference>